<accession>A0A964W047</accession>
<dbReference type="Proteomes" id="UP000656077">
    <property type="component" value="Unassembled WGS sequence"/>
</dbReference>
<dbReference type="RefSeq" id="WP_160357583.1">
    <property type="nucleotide sequence ID" value="NZ_WSRQ01000001.1"/>
</dbReference>
<evidence type="ECO:0000259" key="2">
    <source>
        <dbReference type="PROSITE" id="PS01124"/>
    </source>
</evidence>
<gene>
    <name evidence="3" type="ORF">GKZ28_00140</name>
</gene>
<proteinExistence type="predicted"/>
<evidence type="ECO:0000313" key="4">
    <source>
        <dbReference type="Proteomes" id="UP000656077"/>
    </source>
</evidence>
<name>A0A964W047_9CLOT</name>
<evidence type="ECO:0000256" key="1">
    <source>
        <dbReference type="ARBA" id="ARBA00023125"/>
    </source>
</evidence>
<dbReference type="Gene3D" id="1.10.10.60">
    <property type="entry name" value="Homeodomain-like"/>
    <property type="match status" value="1"/>
</dbReference>
<dbReference type="EMBL" id="WSRQ01000001">
    <property type="protein sequence ID" value="MVX62109.1"/>
    <property type="molecule type" value="Genomic_DNA"/>
</dbReference>
<dbReference type="SMART" id="SM00342">
    <property type="entry name" value="HTH_ARAC"/>
    <property type="match status" value="1"/>
</dbReference>
<protein>
    <submittedName>
        <fullName evidence="3">Helix-turn-helix domain-containing protein</fullName>
    </submittedName>
</protein>
<evidence type="ECO:0000313" key="3">
    <source>
        <dbReference type="EMBL" id="MVX62109.1"/>
    </source>
</evidence>
<dbReference type="Pfam" id="PF12833">
    <property type="entry name" value="HTH_18"/>
    <property type="match status" value="1"/>
</dbReference>
<dbReference type="AlphaFoldDB" id="A0A964W047"/>
<reference evidence="3" key="1">
    <citation type="submission" date="2019-12" db="EMBL/GenBank/DDBJ databases">
        <title>Microbes associate with the intestines of laboratory mice.</title>
        <authorList>
            <person name="Navarre W."/>
            <person name="Wong E."/>
        </authorList>
    </citation>
    <scope>NUCLEOTIDE SEQUENCE</scope>
    <source>
        <strain evidence="3">NM79_F5</strain>
    </source>
</reference>
<dbReference type="PANTHER" id="PTHR43280:SF2">
    <property type="entry name" value="HTH-TYPE TRANSCRIPTIONAL REGULATOR EXSA"/>
    <property type="match status" value="1"/>
</dbReference>
<sequence>MTDIFCAIDHILLYADYSDPQIHKHWAKHIFISLNGQMNCIIEGQKMECEGIMLSSNVFHTIESQGKVLVYLFDETTDVAKIMEEAYLKNSKYKIINLDEVQKIKKIWNERMSNLNNFKNMREIYLNTHNKVLKAIKLDITRSYIDDDRIKKALYLLWNRKGIYEGIIEELAKMVFLSQSRFSHLFKEQTNIPLNSFLVIMKTVKAYQYMLEGKSITEASMYAGFNSPSHFATTSKSIFGINANELKKCARIIRI</sequence>
<feature type="domain" description="HTH araC/xylS-type" evidence="2">
    <location>
        <begin position="148"/>
        <end position="249"/>
    </location>
</feature>
<dbReference type="InterPro" id="IPR018060">
    <property type="entry name" value="HTH_AraC"/>
</dbReference>
<dbReference type="PANTHER" id="PTHR43280">
    <property type="entry name" value="ARAC-FAMILY TRANSCRIPTIONAL REGULATOR"/>
    <property type="match status" value="1"/>
</dbReference>
<organism evidence="3 4">
    <name type="scientific">Clostridium chromiireducens</name>
    <dbReference type="NCBI Taxonomy" id="225345"/>
    <lineage>
        <taxon>Bacteria</taxon>
        <taxon>Bacillati</taxon>
        <taxon>Bacillota</taxon>
        <taxon>Clostridia</taxon>
        <taxon>Eubacteriales</taxon>
        <taxon>Clostridiaceae</taxon>
        <taxon>Clostridium</taxon>
    </lineage>
</organism>
<dbReference type="GO" id="GO:0043565">
    <property type="term" value="F:sequence-specific DNA binding"/>
    <property type="evidence" value="ECO:0007669"/>
    <property type="project" value="InterPro"/>
</dbReference>
<comment type="caution">
    <text evidence="3">The sequence shown here is derived from an EMBL/GenBank/DDBJ whole genome shotgun (WGS) entry which is preliminary data.</text>
</comment>
<dbReference type="GO" id="GO:0003700">
    <property type="term" value="F:DNA-binding transcription factor activity"/>
    <property type="evidence" value="ECO:0007669"/>
    <property type="project" value="InterPro"/>
</dbReference>
<keyword evidence="1" id="KW-0238">DNA-binding</keyword>
<dbReference type="PROSITE" id="PS01124">
    <property type="entry name" value="HTH_ARAC_FAMILY_2"/>
    <property type="match status" value="1"/>
</dbReference>